<evidence type="ECO:0000256" key="1">
    <source>
        <dbReference type="SAM" id="MobiDB-lite"/>
    </source>
</evidence>
<dbReference type="InterPro" id="IPR026444">
    <property type="entry name" value="Secre_tail"/>
</dbReference>
<organism evidence="3 4">
    <name type="scientific">Sediminitomix flava</name>
    <dbReference type="NCBI Taxonomy" id="379075"/>
    <lineage>
        <taxon>Bacteria</taxon>
        <taxon>Pseudomonadati</taxon>
        <taxon>Bacteroidota</taxon>
        <taxon>Cytophagia</taxon>
        <taxon>Cytophagales</taxon>
        <taxon>Flammeovirgaceae</taxon>
        <taxon>Sediminitomix</taxon>
    </lineage>
</organism>
<dbReference type="NCBIfam" id="TIGR04183">
    <property type="entry name" value="Por_Secre_tail"/>
    <property type="match status" value="1"/>
</dbReference>
<dbReference type="EMBL" id="QGDO01000001">
    <property type="protein sequence ID" value="PWJ43894.1"/>
    <property type="molecule type" value="Genomic_DNA"/>
</dbReference>
<evidence type="ECO:0000313" key="4">
    <source>
        <dbReference type="Proteomes" id="UP000245535"/>
    </source>
</evidence>
<accession>A0A315ZGM7</accession>
<gene>
    <name evidence="3" type="ORF">BC781_101244</name>
</gene>
<evidence type="ECO:0000259" key="2">
    <source>
        <dbReference type="Pfam" id="PF18962"/>
    </source>
</evidence>
<feature type="region of interest" description="Disordered" evidence="1">
    <location>
        <begin position="211"/>
        <end position="237"/>
    </location>
</feature>
<feature type="compositionally biased region" description="Polar residues" evidence="1">
    <location>
        <begin position="213"/>
        <end position="230"/>
    </location>
</feature>
<evidence type="ECO:0000313" key="3">
    <source>
        <dbReference type="EMBL" id="PWJ43894.1"/>
    </source>
</evidence>
<dbReference type="OrthoDB" id="921681at2"/>
<feature type="domain" description="Secretion system C-terminal sorting" evidence="2">
    <location>
        <begin position="375"/>
        <end position="445"/>
    </location>
</feature>
<sequence>MRKIHYVLTIILVLTRITYSFGQTESIDLNNSDDRAGVNYDWSDNNTWNPAGTPPDPDTNININDTGLSADPQTATVNDRVQSSHFIKYLGDVTLDGTKTWNIEGVVVIDGNFTQTAAFANNQININGGALIITGSFSQSGAFATSGVNLSNNAMLIVDGDVNIYSTIAGGTFTNDGSNINIIIGGDLDINNDLGNSSISTGDNGNIFVEGETNGNGTVDGQVPDTHNPSTDPPLTDGGVNDAVDDIPNLGDIIGGTNPGGSIDAALPIQLISFSLNQQEKNIKLQWTTASEINSDYFEVLCSFDGSNYESLVSIPAQGNSESLVEYAYEYQYQGSAQRYYRLKQVDLDGKYTLSKVLIFTPKLVKNLSLVKPNVYPNPAKSFVKVQLDGIEIREVMIFSTDGKAFPLEIQRLASGEVKLDVNNIPRGLYIMKLITDTQSYSEKVLLE</sequence>
<dbReference type="AlphaFoldDB" id="A0A315ZGM7"/>
<comment type="caution">
    <text evidence="3">The sequence shown here is derived from an EMBL/GenBank/DDBJ whole genome shotgun (WGS) entry which is preliminary data.</text>
</comment>
<dbReference type="RefSeq" id="WP_109615422.1">
    <property type="nucleotide sequence ID" value="NZ_QGDO01000001.1"/>
</dbReference>
<dbReference type="Proteomes" id="UP000245535">
    <property type="component" value="Unassembled WGS sequence"/>
</dbReference>
<dbReference type="Pfam" id="PF18962">
    <property type="entry name" value="Por_Secre_tail"/>
    <property type="match status" value="1"/>
</dbReference>
<keyword evidence="4" id="KW-1185">Reference proteome</keyword>
<reference evidence="3 4" key="1">
    <citation type="submission" date="2018-03" db="EMBL/GenBank/DDBJ databases">
        <title>Genomic Encyclopedia of Archaeal and Bacterial Type Strains, Phase II (KMG-II): from individual species to whole genera.</title>
        <authorList>
            <person name="Goeker M."/>
        </authorList>
    </citation>
    <scope>NUCLEOTIDE SEQUENCE [LARGE SCALE GENOMIC DNA]</scope>
    <source>
        <strain evidence="3 4">DSM 28229</strain>
    </source>
</reference>
<name>A0A315ZGM7_SEDFL</name>
<proteinExistence type="predicted"/>
<protein>
    <submittedName>
        <fullName evidence="3">Putative secreted protein (Por secretion system target)</fullName>
    </submittedName>
</protein>